<evidence type="ECO:0000313" key="1">
    <source>
        <dbReference type="EMBL" id="SVA46365.1"/>
    </source>
</evidence>
<name>A0A381W1F2_9ZZZZ</name>
<dbReference type="AlphaFoldDB" id="A0A381W1F2"/>
<organism evidence="1">
    <name type="scientific">marine metagenome</name>
    <dbReference type="NCBI Taxonomy" id="408172"/>
    <lineage>
        <taxon>unclassified sequences</taxon>
        <taxon>metagenomes</taxon>
        <taxon>ecological metagenomes</taxon>
    </lineage>
</organism>
<accession>A0A381W1F2</accession>
<protein>
    <submittedName>
        <fullName evidence="1">Uncharacterized protein</fullName>
    </submittedName>
</protein>
<reference evidence="1" key="1">
    <citation type="submission" date="2018-05" db="EMBL/GenBank/DDBJ databases">
        <authorList>
            <person name="Lanie J.A."/>
            <person name="Ng W.-L."/>
            <person name="Kazmierczak K.M."/>
            <person name="Andrzejewski T.M."/>
            <person name="Davidsen T.M."/>
            <person name="Wayne K.J."/>
            <person name="Tettelin H."/>
            <person name="Glass J.I."/>
            <person name="Rusch D."/>
            <person name="Podicherti R."/>
            <person name="Tsui H.-C.T."/>
            <person name="Winkler M.E."/>
        </authorList>
    </citation>
    <scope>NUCLEOTIDE SEQUENCE</scope>
</reference>
<sequence length="133" mass="14212">FFRGDFMSEQIGEFSLKHTGNTYGTNSAGEMTSSANFVGEASGFGAVWGTITATNALSDAGATSGDCGWVGEAFLEDGSVLGGIGKGTWEKPENEHKWKIVMHVDLSNGDKQRAEGEIDLETLMYEGKIYSVD</sequence>
<dbReference type="EMBL" id="UINC01010422">
    <property type="protein sequence ID" value="SVA46365.1"/>
    <property type="molecule type" value="Genomic_DNA"/>
</dbReference>
<feature type="non-terminal residue" evidence="1">
    <location>
        <position position="1"/>
    </location>
</feature>
<gene>
    <name evidence="1" type="ORF">METZ01_LOCUS99219</name>
</gene>
<proteinExistence type="predicted"/>